<evidence type="ECO:0000313" key="1">
    <source>
        <dbReference type="EMBL" id="WWQ63969.1"/>
    </source>
</evidence>
<protein>
    <submittedName>
        <fullName evidence="1">CapA family protein</fullName>
    </submittedName>
</protein>
<name>A0ACD5A9U9_9ACTN</name>
<organism evidence="1 2">
    <name type="scientific">Streptomyces citrinus</name>
    <dbReference type="NCBI Taxonomy" id="3118173"/>
    <lineage>
        <taxon>Bacteria</taxon>
        <taxon>Bacillati</taxon>
        <taxon>Actinomycetota</taxon>
        <taxon>Actinomycetes</taxon>
        <taxon>Kitasatosporales</taxon>
        <taxon>Streptomycetaceae</taxon>
        <taxon>Streptomyces</taxon>
    </lineage>
</organism>
<dbReference type="EMBL" id="CP146022">
    <property type="protein sequence ID" value="WWQ63969.1"/>
    <property type="molecule type" value="Genomic_DNA"/>
</dbReference>
<dbReference type="Proteomes" id="UP001432251">
    <property type="component" value="Chromosome"/>
</dbReference>
<evidence type="ECO:0000313" key="2">
    <source>
        <dbReference type="Proteomes" id="UP001432251"/>
    </source>
</evidence>
<proteinExistence type="predicted"/>
<accession>A0ACD5A9U9</accession>
<gene>
    <name evidence="1" type="ORF">V2W30_11840</name>
</gene>
<keyword evidence="2" id="KW-1185">Reference proteome</keyword>
<reference evidence="1" key="1">
    <citation type="journal article" date="2025" name="Int. J. Syst. Evol. Microbiol.">
        <title>Streptomyces citrinus sp. nov., with yellow diffusible pigment.</title>
        <authorList>
            <person name="He Y."/>
            <person name="Yang E."/>
            <person name="Xu J."/>
            <person name="Sun Y."/>
            <person name="Sun L."/>
        </authorList>
    </citation>
    <scope>NUCLEOTIDE SEQUENCE</scope>
    <source>
        <strain evidence="1">Q6</strain>
    </source>
</reference>
<sequence length="280" mass="30397">MSPLRHSATLDVTAEQLDVLRAIDAETGLRARRAEARGLLGIDPALPGPGRYTLYGARFRQADAPGMTTACDPGDLADLERWIAEARTRADVVLVSVHSHEPGPTPEEPGEFLREFAHRAVDAGADVVAGHGPHFLRGVELYRGRPIFYSLGNIVSQIELADRLPAEDYANLPGLRQPTPGRYFDELSGHGRRLFAPHRRYWRSLVPVLTFDDGELTAARLHPVDLGFGAPVHRRGRPRLAGEAEAKEILTDVAELAAPYGTRVTAGADGIGELDVRGDG</sequence>